<evidence type="ECO:0000256" key="6">
    <source>
        <dbReference type="ARBA" id="ARBA00022833"/>
    </source>
</evidence>
<dbReference type="InterPro" id="IPR011324">
    <property type="entry name" value="Cytotoxic_necrot_fac-like_cat"/>
</dbReference>
<evidence type="ECO:0000256" key="10">
    <source>
        <dbReference type="RuleBase" id="RU361274"/>
    </source>
</evidence>
<dbReference type="RefSeq" id="WP_207445640.1">
    <property type="nucleotide sequence ID" value="NZ_CP061091.1"/>
</dbReference>
<evidence type="ECO:0000313" key="12">
    <source>
        <dbReference type="Proteomes" id="UP001518990"/>
    </source>
</evidence>
<gene>
    <name evidence="11" type="primary">pgeF</name>
    <name evidence="11" type="ORF">IAI60_05465</name>
</gene>
<dbReference type="PANTHER" id="PTHR30616:SF2">
    <property type="entry name" value="PURINE NUCLEOSIDE PHOSPHORYLASE LACC1"/>
    <property type="match status" value="1"/>
</dbReference>
<dbReference type="Gene3D" id="3.60.140.10">
    <property type="entry name" value="CNF1/YfiH-like putative cysteine hydrolases"/>
    <property type="match status" value="1"/>
</dbReference>
<evidence type="ECO:0000256" key="5">
    <source>
        <dbReference type="ARBA" id="ARBA00022801"/>
    </source>
</evidence>
<evidence type="ECO:0000256" key="9">
    <source>
        <dbReference type="ARBA" id="ARBA00049893"/>
    </source>
</evidence>
<accession>A0ABS3K9B0</accession>
<evidence type="ECO:0000256" key="3">
    <source>
        <dbReference type="ARBA" id="ARBA00022679"/>
    </source>
</evidence>
<dbReference type="CDD" id="cd16833">
    <property type="entry name" value="YfiH"/>
    <property type="match status" value="1"/>
</dbReference>
<comment type="similarity">
    <text evidence="2 10">Belongs to the purine nucleoside phosphorylase YfiH/LACC1 family.</text>
</comment>
<dbReference type="EMBL" id="JACTNF010000004">
    <property type="protein sequence ID" value="MBO1074050.1"/>
    <property type="molecule type" value="Genomic_DNA"/>
</dbReference>
<keyword evidence="4" id="KW-0479">Metal-binding</keyword>
<dbReference type="InterPro" id="IPR038371">
    <property type="entry name" value="Cu_polyphenol_OxRdtase_sf"/>
</dbReference>
<name>A0ABS3K9B0_9PROT</name>
<comment type="catalytic activity">
    <reaction evidence="9">
        <text>S-methyl-5'-thioadenosine + phosphate = 5-(methylsulfanyl)-alpha-D-ribose 1-phosphate + adenine</text>
        <dbReference type="Rhea" id="RHEA:11852"/>
        <dbReference type="ChEBI" id="CHEBI:16708"/>
        <dbReference type="ChEBI" id="CHEBI:17509"/>
        <dbReference type="ChEBI" id="CHEBI:43474"/>
        <dbReference type="ChEBI" id="CHEBI:58533"/>
        <dbReference type="EC" id="2.4.2.28"/>
    </reaction>
    <physiologicalReaction direction="left-to-right" evidence="9">
        <dbReference type="Rhea" id="RHEA:11853"/>
    </physiologicalReaction>
</comment>
<proteinExistence type="inferred from homology"/>
<comment type="catalytic activity">
    <reaction evidence="1">
        <text>inosine + phosphate = alpha-D-ribose 1-phosphate + hypoxanthine</text>
        <dbReference type="Rhea" id="RHEA:27646"/>
        <dbReference type="ChEBI" id="CHEBI:17368"/>
        <dbReference type="ChEBI" id="CHEBI:17596"/>
        <dbReference type="ChEBI" id="CHEBI:43474"/>
        <dbReference type="ChEBI" id="CHEBI:57720"/>
        <dbReference type="EC" id="2.4.2.1"/>
    </reaction>
    <physiologicalReaction direction="left-to-right" evidence="1">
        <dbReference type="Rhea" id="RHEA:27647"/>
    </physiologicalReaction>
</comment>
<evidence type="ECO:0000256" key="4">
    <source>
        <dbReference type="ARBA" id="ARBA00022723"/>
    </source>
</evidence>
<evidence type="ECO:0000256" key="7">
    <source>
        <dbReference type="ARBA" id="ARBA00047989"/>
    </source>
</evidence>
<dbReference type="SUPFAM" id="SSF64438">
    <property type="entry name" value="CNF1/YfiH-like putative cysteine hydrolases"/>
    <property type="match status" value="1"/>
</dbReference>
<dbReference type="Pfam" id="PF02578">
    <property type="entry name" value="Cu-oxidase_4"/>
    <property type="match status" value="1"/>
</dbReference>
<dbReference type="NCBIfam" id="TIGR00726">
    <property type="entry name" value="peptidoglycan editing factor PgeF"/>
    <property type="match status" value="1"/>
</dbReference>
<organism evidence="11 12">
    <name type="scientific">Roseomonas marmotae</name>
    <dbReference type="NCBI Taxonomy" id="2768161"/>
    <lineage>
        <taxon>Bacteria</taxon>
        <taxon>Pseudomonadati</taxon>
        <taxon>Pseudomonadota</taxon>
        <taxon>Alphaproteobacteria</taxon>
        <taxon>Acetobacterales</taxon>
        <taxon>Roseomonadaceae</taxon>
        <taxon>Roseomonas</taxon>
    </lineage>
</organism>
<comment type="caution">
    <text evidence="11">The sequence shown here is derived from an EMBL/GenBank/DDBJ whole genome shotgun (WGS) entry which is preliminary data.</text>
</comment>
<evidence type="ECO:0000256" key="8">
    <source>
        <dbReference type="ARBA" id="ARBA00048968"/>
    </source>
</evidence>
<evidence type="ECO:0000256" key="1">
    <source>
        <dbReference type="ARBA" id="ARBA00000553"/>
    </source>
</evidence>
<dbReference type="PANTHER" id="PTHR30616">
    <property type="entry name" value="UNCHARACTERIZED PROTEIN YFIH"/>
    <property type="match status" value="1"/>
</dbReference>
<sequence>MSAEFLTDAALDGLPHGFFTRNGGVSGGAFASLNCSLSGRDDAGAVARNRALAMEAIGQAPAGLCGLFQVHGAAVARVTAPIQPDTRPRADAMVTDRPGLTLGIVTADCGPILFADRKAGVVGAAHAGWRGAVDGVLEATLEAMEELGAHRRDIVAVVGPCIRQPSYEVGPDMRDAAMAQSADAAHFFAPGRREERWQFDLAGYCAARLRAAGAGSVSVVPADTLVEEDRFFSYRRNTLAGGGPIGHQLSAIALPG</sequence>
<keyword evidence="5" id="KW-0378">Hydrolase</keyword>
<keyword evidence="12" id="KW-1185">Reference proteome</keyword>
<dbReference type="Proteomes" id="UP001518990">
    <property type="component" value="Unassembled WGS sequence"/>
</dbReference>
<dbReference type="InterPro" id="IPR003730">
    <property type="entry name" value="Cu_polyphenol_OxRdtase"/>
</dbReference>
<evidence type="ECO:0000256" key="2">
    <source>
        <dbReference type="ARBA" id="ARBA00007353"/>
    </source>
</evidence>
<evidence type="ECO:0000313" key="11">
    <source>
        <dbReference type="EMBL" id="MBO1074050.1"/>
    </source>
</evidence>
<keyword evidence="6" id="KW-0862">Zinc</keyword>
<comment type="catalytic activity">
    <reaction evidence="8">
        <text>adenosine + phosphate = alpha-D-ribose 1-phosphate + adenine</text>
        <dbReference type="Rhea" id="RHEA:27642"/>
        <dbReference type="ChEBI" id="CHEBI:16335"/>
        <dbReference type="ChEBI" id="CHEBI:16708"/>
        <dbReference type="ChEBI" id="CHEBI:43474"/>
        <dbReference type="ChEBI" id="CHEBI:57720"/>
        <dbReference type="EC" id="2.4.2.1"/>
    </reaction>
    <physiologicalReaction direction="left-to-right" evidence="8">
        <dbReference type="Rhea" id="RHEA:27643"/>
    </physiologicalReaction>
</comment>
<comment type="catalytic activity">
    <reaction evidence="7">
        <text>adenosine + H2O + H(+) = inosine + NH4(+)</text>
        <dbReference type="Rhea" id="RHEA:24408"/>
        <dbReference type="ChEBI" id="CHEBI:15377"/>
        <dbReference type="ChEBI" id="CHEBI:15378"/>
        <dbReference type="ChEBI" id="CHEBI:16335"/>
        <dbReference type="ChEBI" id="CHEBI:17596"/>
        <dbReference type="ChEBI" id="CHEBI:28938"/>
        <dbReference type="EC" id="3.5.4.4"/>
    </reaction>
    <physiologicalReaction direction="left-to-right" evidence="7">
        <dbReference type="Rhea" id="RHEA:24409"/>
    </physiologicalReaction>
</comment>
<reference evidence="11 12" key="1">
    <citation type="submission" date="2020-09" db="EMBL/GenBank/DDBJ databases">
        <title>Roseomonas.</title>
        <authorList>
            <person name="Zhu W."/>
        </authorList>
    </citation>
    <scope>NUCLEOTIDE SEQUENCE [LARGE SCALE GENOMIC DNA]</scope>
    <source>
        <strain evidence="11 12">1311</strain>
    </source>
</reference>
<protein>
    <recommendedName>
        <fullName evidence="10">Purine nucleoside phosphorylase</fullName>
    </recommendedName>
</protein>
<keyword evidence="3" id="KW-0808">Transferase</keyword>